<evidence type="ECO:0000313" key="3">
    <source>
        <dbReference type="Proteomes" id="UP000184041"/>
    </source>
</evidence>
<keyword evidence="3" id="KW-1185">Reference proteome</keyword>
<feature type="transmembrane region" description="Helical" evidence="1">
    <location>
        <begin position="463"/>
        <end position="482"/>
    </location>
</feature>
<evidence type="ECO:0000256" key="1">
    <source>
        <dbReference type="SAM" id="Phobius"/>
    </source>
</evidence>
<gene>
    <name evidence="2" type="ORF">SAMN05443144_11915</name>
</gene>
<organism evidence="2 3">
    <name type="scientific">Fodinibius roseus</name>
    <dbReference type="NCBI Taxonomy" id="1194090"/>
    <lineage>
        <taxon>Bacteria</taxon>
        <taxon>Pseudomonadati</taxon>
        <taxon>Balneolota</taxon>
        <taxon>Balneolia</taxon>
        <taxon>Balneolales</taxon>
        <taxon>Balneolaceae</taxon>
        <taxon>Fodinibius</taxon>
    </lineage>
</organism>
<keyword evidence="1" id="KW-0812">Transmembrane</keyword>
<keyword evidence="1" id="KW-1133">Transmembrane helix</keyword>
<dbReference type="InterPro" id="IPR027463">
    <property type="entry name" value="AcrB_DN_DC_subdom"/>
</dbReference>
<feature type="transmembrane region" description="Helical" evidence="1">
    <location>
        <begin position="12"/>
        <end position="30"/>
    </location>
</feature>
<dbReference type="EMBL" id="FQUS01000019">
    <property type="protein sequence ID" value="SHG10198.1"/>
    <property type="molecule type" value="Genomic_DNA"/>
</dbReference>
<feature type="transmembrane region" description="Helical" evidence="1">
    <location>
        <begin position="360"/>
        <end position="380"/>
    </location>
</feature>
<keyword evidence="1" id="KW-0472">Membrane</keyword>
<dbReference type="Gene3D" id="3.30.70.1430">
    <property type="entry name" value="Multidrug efflux transporter AcrB pore domain"/>
    <property type="match status" value="1"/>
</dbReference>
<sequence length="1097" mass="121406">MKILARKAVERPVTFFMTSLIVIGFGLFGLSNLRLDLYPDVSFPTITVYTTYEGVAPEDMETLITRPIEEAVGSISGVRRVRSISNQGASVVKLNFNWGTDLYIAESDVRKELDFVRRTIPDDAEQPIVFSYDPNQEPVIVLTLTSNTRSSRELRTIAKQDLEQQLERIPGVASAETSGGYERQINIDISNEQMRSYNLSIATIGDKLQQENIQVPAGELIEGRTIYSLRTMGEFENVDQIRNTIIAVRDGEPLQLKDVATVEDGIAQPIGNVHIEGHDGVILNIYRQSDANVVTTANAVENSLDQLQDILPGDIEIDILTNRAEFIEMSIDNLLWTGLQAVILVVLILLAFLRSGRSALIIAISIPVSIIATFSVMDWAELSLNIISLSGLTLAVGMVVDDAVVVLENIFRFKEEGQDRDNASILGAQEVAVPVVISTLTTLVVFIPILFVPGIAGFLFRDLALTLSFALSISSLVALTLIPLMSSQLLTPGTEENKDNGNTEDSYLRQLLDWSRGTVYKRILAAPLLLLGALIYPLIRLFNYLAGTIVTFFSSRVGPPVSRFLDRLEHSYKHRLSTLLDRSGSVVIAAVILFLVTLPVFNFLGGEFFPNVDDNSFILDVRREPGVSLLELERSISRVEQIIRNDVPEARLVVSDFGDKEGIEGAENPGGYQGTVRVELVPQGERRRSESEILAPLLDQLEQVAGTEIKEVQQDPLSPEGENGLIVQIYGYEIQQKQELADAVKQRLREIKDIVNVFSTADQGRPELRVVMDRERISRIGMTTSQVATALSNAVKGDLATTYVDKGIEFEVLVQLHQRDKAATEDLRNLQVETPDGNWTPLSNLARIERYNGPTNILRINQERVTEVTADLSNIDLKEAADHTRQQLDQMSWPEGYRYEIAGSAEDQQASFNYLLIAFVIAGILTYMVMASQFESLVEPFIIILTIPLALTGVLLMLWVTGTSVSVTSMVGLILLSGIVVNNGIVMIDYIKILQARKVERSEAIIEGAGRRLRPILMTAVTTILSMVPLALELGSGSETWSPMARTVIGGLTMSTLLMLFVVPCLYKLINTMVEHLGFDSVHKEDPISNFNVNKML</sequence>
<dbReference type="Gene3D" id="3.30.2090.10">
    <property type="entry name" value="Multidrug efflux transporter AcrB TolC docking domain, DN and DC subdomains"/>
    <property type="match status" value="2"/>
</dbReference>
<name>A0A1M5H2S9_9BACT</name>
<dbReference type="SUPFAM" id="SSF82866">
    <property type="entry name" value="Multidrug efflux transporter AcrB transmembrane domain"/>
    <property type="match status" value="2"/>
</dbReference>
<evidence type="ECO:0000313" key="2">
    <source>
        <dbReference type="EMBL" id="SHG10198.1"/>
    </source>
</evidence>
<dbReference type="PRINTS" id="PR00702">
    <property type="entry name" value="ACRIFLAVINRP"/>
</dbReference>
<feature type="transmembrane region" description="Helical" evidence="1">
    <location>
        <begin position="519"/>
        <end position="539"/>
    </location>
</feature>
<dbReference type="InterPro" id="IPR001036">
    <property type="entry name" value="Acrflvin-R"/>
</dbReference>
<feature type="transmembrane region" description="Helical" evidence="1">
    <location>
        <begin position="431"/>
        <end position="451"/>
    </location>
</feature>
<dbReference type="Gene3D" id="1.20.1640.10">
    <property type="entry name" value="Multidrug efflux transporter AcrB transmembrane domain"/>
    <property type="match status" value="2"/>
</dbReference>
<dbReference type="AlphaFoldDB" id="A0A1M5H2S9"/>
<dbReference type="SUPFAM" id="SSF82714">
    <property type="entry name" value="Multidrug efflux transporter AcrB TolC docking domain, DN and DC subdomains"/>
    <property type="match status" value="2"/>
</dbReference>
<dbReference type="SUPFAM" id="SSF82693">
    <property type="entry name" value="Multidrug efflux transporter AcrB pore domain, PN1, PN2, PC1 and PC2 subdomains"/>
    <property type="match status" value="2"/>
</dbReference>
<dbReference type="GO" id="GO:0042910">
    <property type="term" value="F:xenobiotic transmembrane transporter activity"/>
    <property type="evidence" value="ECO:0007669"/>
    <property type="project" value="TreeGrafter"/>
</dbReference>
<dbReference type="PANTHER" id="PTHR32063:SF0">
    <property type="entry name" value="SWARMING MOTILITY PROTEIN SWRC"/>
    <property type="match status" value="1"/>
</dbReference>
<protein>
    <submittedName>
        <fullName evidence="2">Hydrophobic/amphiphilic exporter-1, HAE1 family</fullName>
    </submittedName>
</protein>
<dbReference type="STRING" id="1194090.SAMN05443144_11915"/>
<feature type="transmembrane region" description="Helical" evidence="1">
    <location>
        <begin position="911"/>
        <end position="929"/>
    </location>
</feature>
<dbReference type="PANTHER" id="PTHR32063">
    <property type="match status" value="1"/>
</dbReference>
<feature type="transmembrane region" description="Helical" evidence="1">
    <location>
        <begin position="386"/>
        <end position="411"/>
    </location>
</feature>
<feature type="transmembrane region" description="Helical" evidence="1">
    <location>
        <begin position="1044"/>
        <end position="1067"/>
    </location>
</feature>
<feature type="transmembrane region" description="Helical" evidence="1">
    <location>
        <begin position="967"/>
        <end position="991"/>
    </location>
</feature>
<reference evidence="2 3" key="1">
    <citation type="submission" date="2016-11" db="EMBL/GenBank/DDBJ databases">
        <authorList>
            <person name="Jaros S."/>
            <person name="Januszkiewicz K."/>
            <person name="Wedrychowicz H."/>
        </authorList>
    </citation>
    <scope>NUCLEOTIDE SEQUENCE [LARGE SCALE GENOMIC DNA]</scope>
    <source>
        <strain evidence="2 3">DSM 21986</strain>
    </source>
</reference>
<feature type="transmembrane region" description="Helical" evidence="1">
    <location>
        <begin position="334"/>
        <end position="353"/>
    </location>
</feature>
<proteinExistence type="predicted"/>
<dbReference type="RefSeq" id="WP_244545717.1">
    <property type="nucleotide sequence ID" value="NZ_FQUS01000019.1"/>
</dbReference>
<dbReference type="Pfam" id="PF00873">
    <property type="entry name" value="ACR_tran"/>
    <property type="match status" value="2"/>
</dbReference>
<dbReference type="GO" id="GO:0005886">
    <property type="term" value="C:plasma membrane"/>
    <property type="evidence" value="ECO:0007669"/>
    <property type="project" value="TreeGrafter"/>
</dbReference>
<accession>A0A1M5H2S9</accession>
<feature type="transmembrane region" description="Helical" evidence="1">
    <location>
        <begin position="586"/>
        <end position="605"/>
    </location>
</feature>
<dbReference type="Proteomes" id="UP000184041">
    <property type="component" value="Unassembled WGS sequence"/>
</dbReference>
<feature type="transmembrane region" description="Helical" evidence="1">
    <location>
        <begin position="1012"/>
        <end position="1032"/>
    </location>
</feature>
<feature type="transmembrane region" description="Helical" evidence="1">
    <location>
        <begin position="941"/>
        <end position="961"/>
    </location>
</feature>